<dbReference type="PROSITE" id="PS50059">
    <property type="entry name" value="FKBP_PPIASE"/>
    <property type="match status" value="1"/>
</dbReference>
<dbReference type="Gene3D" id="3.10.50.40">
    <property type="match status" value="1"/>
</dbReference>
<sequence length="171" mass="19142">MVAEKDKVVAVAYTLRVDDGENGFEVYENVEETAPFYFLFGHGNVLPKFEEAILGKAEGESFSVSIDFENGYGDYDDAKKAIIPKANFKEDGKKNKDLFKIGNVIPMQDDKGNQMRGEITKVDYLGVHMDFNPPLAGYDLSFEGKIMSIREAQPVEIEHGHVHGPDGHHHH</sequence>
<evidence type="ECO:0000256" key="8">
    <source>
        <dbReference type="ARBA" id="ARBA00037071"/>
    </source>
</evidence>
<comment type="subcellular location">
    <subcellularLocation>
        <location evidence="2">Cytoplasm</location>
    </subcellularLocation>
</comment>
<keyword evidence="6" id="KW-0143">Chaperone</keyword>
<evidence type="ECO:0000313" key="13">
    <source>
        <dbReference type="Proteomes" id="UP001500469"/>
    </source>
</evidence>
<dbReference type="InterPro" id="IPR001179">
    <property type="entry name" value="PPIase_FKBP_dom"/>
</dbReference>
<evidence type="ECO:0000256" key="5">
    <source>
        <dbReference type="ARBA" id="ARBA00023110"/>
    </source>
</evidence>
<dbReference type="RefSeq" id="WP_343851524.1">
    <property type="nucleotide sequence ID" value="NZ_BAAAFI010000010.1"/>
</dbReference>
<organism evidence="12 13">
    <name type="scientific">Algoriphagus jejuensis</name>
    <dbReference type="NCBI Taxonomy" id="419934"/>
    <lineage>
        <taxon>Bacteria</taxon>
        <taxon>Pseudomonadati</taxon>
        <taxon>Bacteroidota</taxon>
        <taxon>Cytophagia</taxon>
        <taxon>Cytophagales</taxon>
        <taxon>Cyclobacteriaceae</taxon>
        <taxon>Algoriphagus</taxon>
    </lineage>
</organism>
<proteinExistence type="inferred from homology"/>
<comment type="catalytic activity">
    <reaction evidence="1 9 10">
        <text>[protein]-peptidylproline (omega=180) = [protein]-peptidylproline (omega=0)</text>
        <dbReference type="Rhea" id="RHEA:16237"/>
        <dbReference type="Rhea" id="RHEA-COMP:10747"/>
        <dbReference type="Rhea" id="RHEA-COMP:10748"/>
        <dbReference type="ChEBI" id="CHEBI:83833"/>
        <dbReference type="ChEBI" id="CHEBI:83834"/>
        <dbReference type="EC" id="5.2.1.8"/>
    </reaction>
</comment>
<gene>
    <name evidence="12" type="ORF">GCM10009119_22480</name>
</gene>
<dbReference type="PANTHER" id="PTHR47861:SF3">
    <property type="entry name" value="FKBP-TYPE PEPTIDYL-PROLYL CIS-TRANS ISOMERASE SLYD"/>
    <property type="match status" value="1"/>
</dbReference>
<dbReference type="Pfam" id="PF00254">
    <property type="entry name" value="FKBP_C"/>
    <property type="match status" value="1"/>
</dbReference>
<dbReference type="GO" id="GO:0016853">
    <property type="term" value="F:isomerase activity"/>
    <property type="evidence" value="ECO:0007669"/>
    <property type="project" value="UniProtKB-KW"/>
</dbReference>
<evidence type="ECO:0000256" key="6">
    <source>
        <dbReference type="ARBA" id="ARBA00023186"/>
    </source>
</evidence>
<protein>
    <recommendedName>
        <fullName evidence="10">Peptidyl-prolyl cis-trans isomerase</fullName>
        <ecNumber evidence="10">5.2.1.8</ecNumber>
    </recommendedName>
</protein>
<keyword evidence="4" id="KW-0963">Cytoplasm</keyword>
<dbReference type="EMBL" id="BAAAFI010000010">
    <property type="protein sequence ID" value="GAA0879280.1"/>
    <property type="molecule type" value="Genomic_DNA"/>
</dbReference>
<evidence type="ECO:0000259" key="11">
    <source>
        <dbReference type="PROSITE" id="PS50059"/>
    </source>
</evidence>
<evidence type="ECO:0000256" key="10">
    <source>
        <dbReference type="RuleBase" id="RU003915"/>
    </source>
</evidence>
<comment type="caution">
    <text evidence="12">The sequence shown here is derived from an EMBL/GenBank/DDBJ whole genome shotgun (WGS) entry which is preliminary data.</text>
</comment>
<evidence type="ECO:0000256" key="9">
    <source>
        <dbReference type="PROSITE-ProRule" id="PRU00277"/>
    </source>
</evidence>
<evidence type="ECO:0000256" key="2">
    <source>
        <dbReference type="ARBA" id="ARBA00004496"/>
    </source>
</evidence>
<keyword evidence="7 9" id="KW-0413">Isomerase</keyword>
<reference evidence="13" key="1">
    <citation type="journal article" date="2019" name="Int. J. Syst. Evol. Microbiol.">
        <title>The Global Catalogue of Microorganisms (GCM) 10K type strain sequencing project: providing services to taxonomists for standard genome sequencing and annotation.</title>
        <authorList>
            <consortium name="The Broad Institute Genomics Platform"/>
            <consortium name="The Broad Institute Genome Sequencing Center for Infectious Disease"/>
            <person name="Wu L."/>
            <person name="Ma J."/>
        </authorList>
    </citation>
    <scope>NUCLEOTIDE SEQUENCE [LARGE SCALE GENOMIC DNA]</scope>
    <source>
        <strain evidence="13">JCM 16112</strain>
    </source>
</reference>
<feature type="domain" description="PPIase FKBP-type" evidence="11">
    <location>
        <begin position="6"/>
        <end position="84"/>
    </location>
</feature>
<dbReference type="InterPro" id="IPR046357">
    <property type="entry name" value="PPIase_dom_sf"/>
</dbReference>
<evidence type="ECO:0000256" key="4">
    <source>
        <dbReference type="ARBA" id="ARBA00022490"/>
    </source>
</evidence>
<keyword evidence="5 9" id="KW-0697">Rotamase</keyword>
<keyword evidence="13" id="KW-1185">Reference proteome</keyword>
<evidence type="ECO:0000256" key="1">
    <source>
        <dbReference type="ARBA" id="ARBA00000971"/>
    </source>
</evidence>
<dbReference type="EC" id="5.2.1.8" evidence="10"/>
<dbReference type="SUPFAM" id="SSF54534">
    <property type="entry name" value="FKBP-like"/>
    <property type="match status" value="1"/>
</dbReference>
<evidence type="ECO:0000313" key="12">
    <source>
        <dbReference type="EMBL" id="GAA0879280.1"/>
    </source>
</evidence>
<accession>A0ABP3YD20</accession>
<evidence type="ECO:0000256" key="3">
    <source>
        <dbReference type="ARBA" id="ARBA00006577"/>
    </source>
</evidence>
<name>A0ABP3YD20_9BACT</name>
<comment type="function">
    <text evidence="8">Also involved in hydrogenase metallocenter assembly, probably by participating in the nickel insertion step. This function in hydrogenase biosynthesis requires chaperone activity and the presence of the metal-binding domain, but not PPIase activity.</text>
</comment>
<evidence type="ECO:0000256" key="7">
    <source>
        <dbReference type="ARBA" id="ARBA00023235"/>
    </source>
</evidence>
<dbReference type="Proteomes" id="UP001500469">
    <property type="component" value="Unassembled WGS sequence"/>
</dbReference>
<dbReference type="PANTHER" id="PTHR47861">
    <property type="entry name" value="FKBP-TYPE PEPTIDYL-PROLYL CIS-TRANS ISOMERASE SLYD"/>
    <property type="match status" value="1"/>
</dbReference>
<comment type="similarity">
    <text evidence="3 10">Belongs to the FKBP-type PPIase family.</text>
</comment>